<dbReference type="InterPro" id="IPR036390">
    <property type="entry name" value="WH_DNA-bd_sf"/>
</dbReference>
<evidence type="ECO:0000313" key="6">
    <source>
        <dbReference type="Proteomes" id="UP000178481"/>
    </source>
</evidence>
<dbReference type="Gene3D" id="1.10.10.10">
    <property type="entry name" value="Winged helix-like DNA-binding domain superfamily/Winged helix DNA-binding domain"/>
    <property type="match status" value="2"/>
</dbReference>
<dbReference type="Proteomes" id="UP000178481">
    <property type="component" value="Unassembled WGS sequence"/>
</dbReference>
<gene>
    <name evidence="5" type="ORF">A2607_01375</name>
</gene>
<keyword evidence="2" id="KW-0132">Cell division</keyword>
<organism evidence="5 6">
    <name type="scientific">Candidatus Vogelbacteria bacterium RIFOXYD1_FULL_42_15</name>
    <dbReference type="NCBI Taxonomy" id="1802437"/>
    <lineage>
        <taxon>Bacteria</taxon>
        <taxon>Candidatus Vogeliibacteriota</taxon>
    </lineage>
</organism>
<evidence type="ECO:0000313" key="5">
    <source>
        <dbReference type="EMBL" id="OHA58704.1"/>
    </source>
</evidence>
<protein>
    <recommendedName>
        <fullName evidence="7">SMC-Scp complex subunit ScpB</fullName>
    </recommendedName>
</protein>
<name>A0A1G2QDR9_9BACT</name>
<proteinExistence type="predicted"/>
<accession>A0A1G2QDR9</accession>
<dbReference type="InterPro" id="IPR005234">
    <property type="entry name" value="ScpB_csome_segregation"/>
</dbReference>
<dbReference type="InterPro" id="IPR036388">
    <property type="entry name" value="WH-like_DNA-bd_sf"/>
</dbReference>
<evidence type="ECO:0000256" key="2">
    <source>
        <dbReference type="ARBA" id="ARBA00022618"/>
    </source>
</evidence>
<dbReference type="SUPFAM" id="SSF46785">
    <property type="entry name" value="Winged helix' DNA-binding domain"/>
    <property type="match status" value="2"/>
</dbReference>
<sequence>MSNLSAQIEAILFFKSEPVEKRWLAKTLNTGGQEIETALEKLKEELSGHGLVLLEKDDSVMLGTAPEASSLIESLIKEELSRDLGKAGLETLAIVLYEGPLTRADIDYVRGVNSSFILRHLLVRGLVERLPKPGDARTFLYGPTFQLLQYLGATKVENLTEYAKIRQELSAFKELKTDQINNDQSETITTTNSTPSTST</sequence>
<dbReference type="Pfam" id="PF04079">
    <property type="entry name" value="SMC_ScpB"/>
    <property type="match status" value="1"/>
</dbReference>
<comment type="caution">
    <text evidence="5">The sequence shown here is derived from an EMBL/GenBank/DDBJ whole genome shotgun (WGS) entry which is preliminary data.</text>
</comment>
<evidence type="ECO:0000256" key="3">
    <source>
        <dbReference type="ARBA" id="ARBA00022829"/>
    </source>
</evidence>
<dbReference type="GO" id="GO:0051304">
    <property type="term" value="P:chromosome separation"/>
    <property type="evidence" value="ECO:0007669"/>
    <property type="project" value="InterPro"/>
</dbReference>
<dbReference type="EMBL" id="MHTI01000029">
    <property type="protein sequence ID" value="OHA58704.1"/>
    <property type="molecule type" value="Genomic_DNA"/>
</dbReference>
<evidence type="ECO:0000256" key="4">
    <source>
        <dbReference type="ARBA" id="ARBA00023306"/>
    </source>
</evidence>
<dbReference type="PANTHER" id="PTHR34298">
    <property type="entry name" value="SEGREGATION AND CONDENSATION PROTEIN B"/>
    <property type="match status" value="1"/>
</dbReference>
<keyword evidence="4" id="KW-0131">Cell cycle</keyword>
<dbReference type="GO" id="GO:0051301">
    <property type="term" value="P:cell division"/>
    <property type="evidence" value="ECO:0007669"/>
    <property type="project" value="UniProtKB-KW"/>
</dbReference>
<dbReference type="AlphaFoldDB" id="A0A1G2QDR9"/>
<dbReference type="PANTHER" id="PTHR34298:SF2">
    <property type="entry name" value="SEGREGATION AND CONDENSATION PROTEIN B"/>
    <property type="match status" value="1"/>
</dbReference>
<evidence type="ECO:0008006" key="7">
    <source>
        <dbReference type="Google" id="ProtNLM"/>
    </source>
</evidence>
<keyword evidence="3" id="KW-0159">Chromosome partition</keyword>
<evidence type="ECO:0000256" key="1">
    <source>
        <dbReference type="ARBA" id="ARBA00022490"/>
    </source>
</evidence>
<reference evidence="5 6" key="1">
    <citation type="journal article" date="2016" name="Nat. Commun.">
        <title>Thousands of microbial genomes shed light on interconnected biogeochemical processes in an aquifer system.</title>
        <authorList>
            <person name="Anantharaman K."/>
            <person name="Brown C.T."/>
            <person name="Hug L.A."/>
            <person name="Sharon I."/>
            <person name="Castelle C.J."/>
            <person name="Probst A.J."/>
            <person name="Thomas B.C."/>
            <person name="Singh A."/>
            <person name="Wilkins M.J."/>
            <person name="Karaoz U."/>
            <person name="Brodie E.L."/>
            <person name="Williams K.H."/>
            <person name="Hubbard S.S."/>
            <person name="Banfield J.F."/>
        </authorList>
    </citation>
    <scope>NUCLEOTIDE SEQUENCE [LARGE SCALE GENOMIC DNA]</scope>
</reference>
<keyword evidence="1" id="KW-0963">Cytoplasm</keyword>